<dbReference type="Gene3D" id="1.10.260.40">
    <property type="entry name" value="lambda repressor-like DNA-binding domains"/>
    <property type="match status" value="1"/>
</dbReference>
<name>A0ABU8DD39_ERWAP</name>
<keyword evidence="1" id="KW-0175">Coiled coil</keyword>
<keyword evidence="4" id="KW-1185">Reference proteome</keyword>
<dbReference type="Pfam" id="PF01381">
    <property type="entry name" value="HTH_3"/>
    <property type="match status" value="1"/>
</dbReference>
<dbReference type="EMBL" id="JBANEI010000003">
    <property type="protein sequence ID" value="MEI2681434.1"/>
    <property type="molecule type" value="Genomic_DNA"/>
</dbReference>
<dbReference type="InterPro" id="IPR010982">
    <property type="entry name" value="Lambda_DNA-bd_dom_sf"/>
</dbReference>
<feature type="domain" description="HTH cro/C1-type" evidence="2">
    <location>
        <begin position="53"/>
        <end position="107"/>
    </location>
</feature>
<dbReference type="PROSITE" id="PS50943">
    <property type="entry name" value="HTH_CROC1"/>
    <property type="match status" value="1"/>
</dbReference>
<dbReference type="SUPFAM" id="SSF47413">
    <property type="entry name" value="lambda repressor-like DNA-binding domains"/>
    <property type="match status" value="1"/>
</dbReference>
<accession>A0ABU8DD39</accession>
<gene>
    <name evidence="3" type="ORF">V8N49_07110</name>
</gene>
<comment type="caution">
    <text evidence="3">The sequence shown here is derived from an EMBL/GenBank/DDBJ whole genome shotgun (WGS) entry which is preliminary data.</text>
</comment>
<evidence type="ECO:0000313" key="3">
    <source>
        <dbReference type="EMBL" id="MEI2681434.1"/>
    </source>
</evidence>
<dbReference type="CDD" id="cd00093">
    <property type="entry name" value="HTH_XRE"/>
    <property type="match status" value="1"/>
</dbReference>
<proteinExistence type="predicted"/>
<sequence>MSHQKPFVISLKLQTIATQLNELKQELQQAEQDQLSQLAQHKITSLAALGAQLNERRKALGLDIATLELQTGISASTLKRLFKDPEQVKFGSVYAVAAALGVSLCAVV</sequence>
<dbReference type="RefSeq" id="WP_099753333.1">
    <property type="nucleotide sequence ID" value="NZ_CAKKMT010000007.1"/>
</dbReference>
<evidence type="ECO:0000313" key="4">
    <source>
        <dbReference type="Proteomes" id="UP001306592"/>
    </source>
</evidence>
<dbReference type="SMART" id="SM00530">
    <property type="entry name" value="HTH_XRE"/>
    <property type="match status" value="1"/>
</dbReference>
<dbReference type="GeneID" id="89474884"/>
<dbReference type="Proteomes" id="UP001306592">
    <property type="component" value="Unassembled WGS sequence"/>
</dbReference>
<evidence type="ECO:0000259" key="2">
    <source>
        <dbReference type="PROSITE" id="PS50943"/>
    </source>
</evidence>
<evidence type="ECO:0000256" key="1">
    <source>
        <dbReference type="SAM" id="Coils"/>
    </source>
</evidence>
<feature type="coiled-coil region" evidence="1">
    <location>
        <begin position="13"/>
        <end position="40"/>
    </location>
</feature>
<protein>
    <submittedName>
        <fullName evidence="3">Helix-turn-helix domain-containing protein</fullName>
    </submittedName>
</protein>
<dbReference type="InterPro" id="IPR001387">
    <property type="entry name" value="Cro/C1-type_HTH"/>
</dbReference>
<reference evidence="3 4" key="1">
    <citation type="submission" date="2024-02" db="EMBL/GenBank/DDBJ databases">
        <title>First report Erwinia aphidicola in onion in Chile.</title>
        <authorList>
            <person name="Valenzuela M."/>
            <person name="Pena M."/>
            <person name="Dutta B."/>
        </authorList>
    </citation>
    <scope>NUCLEOTIDE SEQUENCE [LARGE SCALE GENOMIC DNA]</scope>
    <source>
        <strain evidence="3 4">QCJ3A</strain>
    </source>
</reference>
<organism evidence="3 4">
    <name type="scientific">Erwinia aphidicola</name>
    <dbReference type="NCBI Taxonomy" id="68334"/>
    <lineage>
        <taxon>Bacteria</taxon>
        <taxon>Pseudomonadati</taxon>
        <taxon>Pseudomonadota</taxon>
        <taxon>Gammaproteobacteria</taxon>
        <taxon>Enterobacterales</taxon>
        <taxon>Erwiniaceae</taxon>
        <taxon>Erwinia</taxon>
    </lineage>
</organism>